<dbReference type="Pfam" id="PF03108">
    <property type="entry name" value="DBD_Tnp_Mut"/>
    <property type="match status" value="1"/>
</dbReference>
<dbReference type="Pfam" id="PF26130">
    <property type="entry name" value="PB1-like"/>
    <property type="match status" value="1"/>
</dbReference>
<dbReference type="AlphaFoldDB" id="A0A7J6HPH4"/>
<evidence type="ECO:0008006" key="5">
    <source>
        <dbReference type="Google" id="ProtNLM"/>
    </source>
</evidence>
<gene>
    <name evidence="3" type="ORF">G4B88_028953</name>
</gene>
<name>A0A7J6HPH4_CANSA</name>
<evidence type="ECO:0000313" key="3">
    <source>
        <dbReference type="EMBL" id="KAF4396639.1"/>
    </source>
</evidence>
<feature type="domain" description="PB1-like" evidence="2">
    <location>
        <begin position="21"/>
        <end position="115"/>
    </location>
</feature>
<dbReference type="EMBL" id="JAATIQ010000035">
    <property type="protein sequence ID" value="KAF4396639.1"/>
    <property type="molecule type" value="Genomic_DNA"/>
</dbReference>
<evidence type="ECO:0000259" key="2">
    <source>
        <dbReference type="Pfam" id="PF26130"/>
    </source>
</evidence>
<evidence type="ECO:0000313" key="4">
    <source>
        <dbReference type="Proteomes" id="UP000583929"/>
    </source>
</evidence>
<sequence length="424" mass="48344">MSELRRPGNGPPNYSAHPNIFTVTIHHGGNWFTLSGNNKYEGGEVGHFDWVHFNYFTKKELDGMVIDLGYKLPVGFLYKPIGKTLNMGFMVVVDKDIKMIIEDIESNRATEIHVVHALGWKEDSEVVNHVPSKALPPLKGCVIEELPDDYDVPVDVFGISIINIEEDHEEREVIMLCDSNHGTVDVGMEEANEVRNHDFEENLGEAEEVRMNKKGKRKVVEEDFILEEEEFIQDVEAEKEMGTKADPKRWSGSIADFCANTAGDGDSDGICSEDDLRELNSDDEDGICKSSIEFNPKTNIKNFNFELHMEFATVTLLRDTIREYFIVNDMEFVFIANDSNKVRVKCKAPGCKWMLFASLINKIEGKTMKVKKLENEHTCGMQFVTRKRGRPPLKNPSEETIKRKARRNNLINHQLDPLMLEEIS</sequence>
<organism evidence="3 4">
    <name type="scientific">Cannabis sativa</name>
    <name type="common">Hemp</name>
    <name type="synonym">Marijuana</name>
    <dbReference type="NCBI Taxonomy" id="3483"/>
    <lineage>
        <taxon>Eukaryota</taxon>
        <taxon>Viridiplantae</taxon>
        <taxon>Streptophyta</taxon>
        <taxon>Embryophyta</taxon>
        <taxon>Tracheophyta</taxon>
        <taxon>Spermatophyta</taxon>
        <taxon>Magnoliopsida</taxon>
        <taxon>eudicotyledons</taxon>
        <taxon>Gunneridae</taxon>
        <taxon>Pentapetalae</taxon>
        <taxon>rosids</taxon>
        <taxon>fabids</taxon>
        <taxon>Rosales</taxon>
        <taxon>Cannabaceae</taxon>
        <taxon>Cannabis</taxon>
    </lineage>
</organism>
<evidence type="ECO:0000259" key="1">
    <source>
        <dbReference type="Pfam" id="PF03108"/>
    </source>
</evidence>
<proteinExistence type="predicted"/>
<dbReference type="InterPro" id="IPR004332">
    <property type="entry name" value="Transposase_MuDR"/>
</dbReference>
<protein>
    <recommendedName>
        <fullName evidence="5">Transposase MuDR plant domain-containing protein</fullName>
    </recommendedName>
</protein>
<keyword evidence="4" id="KW-1185">Reference proteome</keyword>
<comment type="caution">
    <text evidence="3">The sequence shown here is derived from an EMBL/GenBank/DDBJ whole genome shotgun (WGS) entry which is preliminary data.</text>
</comment>
<feature type="domain" description="Transposase MuDR plant" evidence="1">
    <location>
        <begin position="309"/>
        <end position="358"/>
    </location>
</feature>
<accession>A0A7J6HPH4</accession>
<reference evidence="3 4" key="1">
    <citation type="journal article" date="2020" name="bioRxiv">
        <title>Sequence and annotation of 42 cannabis genomes reveals extensive copy number variation in cannabinoid synthesis and pathogen resistance genes.</title>
        <authorList>
            <person name="Mckernan K.J."/>
            <person name="Helbert Y."/>
            <person name="Kane L.T."/>
            <person name="Ebling H."/>
            <person name="Zhang L."/>
            <person name="Liu B."/>
            <person name="Eaton Z."/>
            <person name="Mclaughlin S."/>
            <person name="Kingan S."/>
            <person name="Baybayan P."/>
            <person name="Concepcion G."/>
            <person name="Jordan M."/>
            <person name="Riva A."/>
            <person name="Barbazuk W."/>
            <person name="Harkins T."/>
        </authorList>
    </citation>
    <scope>NUCLEOTIDE SEQUENCE [LARGE SCALE GENOMIC DNA]</scope>
    <source>
        <strain evidence="4">cv. Jamaican Lion 4</strain>
        <tissue evidence="3">Leaf</tissue>
    </source>
</reference>
<dbReference type="InterPro" id="IPR058594">
    <property type="entry name" value="PB1-like_dom_pln"/>
</dbReference>
<dbReference type="Proteomes" id="UP000583929">
    <property type="component" value="Unassembled WGS sequence"/>
</dbReference>